<dbReference type="InterPro" id="IPR047111">
    <property type="entry name" value="YbaP-like"/>
</dbReference>
<evidence type="ECO:0000313" key="1">
    <source>
        <dbReference type="EMBL" id="MCU6739591.1"/>
    </source>
</evidence>
<dbReference type="Pfam" id="PF01963">
    <property type="entry name" value="TraB_PrgY_gumN"/>
    <property type="match status" value="1"/>
</dbReference>
<dbReference type="InterPro" id="IPR002816">
    <property type="entry name" value="TraB/PrgY/GumN_fam"/>
</dbReference>
<dbReference type="EMBL" id="JAOQJR010000020">
    <property type="protein sequence ID" value="MCU6739591.1"/>
    <property type="molecule type" value="Genomic_DNA"/>
</dbReference>
<dbReference type="PROSITE" id="PS51257">
    <property type="entry name" value="PROKAR_LIPOPROTEIN"/>
    <property type="match status" value="1"/>
</dbReference>
<proteinExistence type="predicted"/>
<name>A0ABT2SXK8_9FIRM</name>
<dbReference type="RefSeq" id="WP_147580842.1">
    <property type="nucleotide sequence ID" value="NZ_JAOQJR010000020.1"/>
</dbReference>
<reference evidence="1 2" key="1">
    <citation type="journal article" date="2021" name="ISME Commun">
        <title>Automated analysis of genomic sequences facilitates high-throughput and comprehensive description of bacteria.</title>
        <authorList>
            <person name="Hitch T.C.A."/>
        </authorList>
    </citation>
    <scope>NUCLEOTIDE SEQUENCE [LARGE SCALE GENOMIC DNA]</scope>
    <source>
        <strain evidence="1 2">H4_15</strain>
    </source>
</reference>
<evidence type="ECO:0000313" key="2">
    <source>
        <dbReference type="Proteomes" id="UP001208364"/>
    </source>
</evidence>
<organism evidence="1 2">
    <name type="scientific">[Clostridium] ammoniilyticum</name>
    <dbReference type="NCBI Taxonomy" id="2981784"/>
    <lineage>
        <taxon>Bacteria</taxon>
        <taxon>Bacillati</taxon>
        <taxon>Bacillota</taxon>
        <taxon>Erysipelotrichia</taxon>
        <taxon>Erysipelotrichales</taxon>
        <taxon>Coprobacillaceae</taxon>
        <taxon>Faecalibacillus</taxon>
    </lineage>
</organism>
<dbReference type="PANTHER" id="PTHR40590:SF1">
    <property type="entry name" value="CYTOPLASMIC PROTEIN"/>
    <property type="match status" value="1"/>
</dbReference>
<dbReference type="CDD" id="cd14789">
    <property type="entry name" value="Tiki"/>
    <property type="match status" value="1"/>
</dbReference>
<dbReference type="PANTHER" id="PTHR40590">
    <property type="entry name" value="CYTOPLASMIC PROTEIN-RELATED"/>
    <property type="match status" value="1"/>
</dbReference>
<keyword evidence="2" id="KW-1185">Reference proteome</keyword>
<comment type="caution">
    <text evidence="1">The sequence shown here is derived from an EMBL/GenBank/DDBJ whole genome shotgun (WGS) entry which is preliminary data.</text>
</comment>
<sequence>MKKSVKLVMIIVLLMAGGCTTQKKEENTRIIDTSMFLYKVSDQKGKYSYLFGTCHPGRYPIKSLDKVTEKALDESDSIYLECDMKPSSKETEEITKYNTYNSIRDLGLEDKYENLMKQYKSLKGKPGYALYNVFVINSLINSDPEVLNKANISKFSAIDNYIYEYAQKKKNFKEVEGIEFQMKLITELSGDYSETILDSLANKEMVIKSAKEDLDAYYSGNTQYYEDEQNLLLNQLEQLNDSDKEKYEKYWNILAYNRNIFMKDTLADSIHNNKHDFIGVGCKHLYGKKGIIQLLKDDGYLVECMK</sequence>
<gene>
    <name evidence="1" type="ORF">OCV55_13170</name>
</gene>
<accession>A0ABT2SXK8</accession>
<protein>
    <submittedName>
        <fullName evidence="1">TraB/GumN family protein</fullName>
    </submittedName>
</protein>
<dbReference type="Proteomes" id="UP001208364">
    <property type="component" value="Unassembled WGS sequence"/>
</dbReference>